<dbReference type="RefSeq" id="XP_013425936.1">
    <property type="nucleotide sequence ID" value="XM_013570482.1"/>
</dbReference>
<dbReference type="HOGENOM" id="CLU_1073560_0_0_1"/>
<dbReference type="EMBL" id="KL584713">
    <property type="protein sequence ID" value="KEQ71713.1"/>
    <property type="molecule type" value="Genomic_DNA"/>
</dbReference>
<evidence type="ECO:0000313" key="2">
    <source>
        <dbReference type="EMBL" id="KEQ71713.1"/>
    </source>
</evidence>
<feature type="compositionally biased region" description="Polar residues" evidence="1">
    <location>
        <begin position="179"/>
        <end position="188"/>
    </location>
</feature>
<organism evidence="2 3">
    <name type="scientific">Aureobasidium namibiae CBS 147.97</name>
    <dbReference type="NCBI Taxonomy" id="1043004"/>
    <lineage>
        <taxon>Eukaryota</taxon>
        <taxon>Fungi</taxon>
        <taxon>Dikarya</taxon>
        <taxon>Ascomycota</taxon>
        <taxon>Pezizomycotina</taxon>
        <taxon>Dothideomycetes</taxon>
        <taxon>Dothideomycetidae</taxon>
        <taxon>Dothideales</taxon>
        <taxon>Saccotheciaceae</taxon>
        <taxon>Aureobasidium</taxon>
    </lineage>
</organism>
<dbReference type="AlphaFoldDB" id="A0A074WFA8"/>
<gene>
    <name evidence="2" type="ORF">M436DRAFT_65195</name>
</gene>
<proteinExistence type="predicted"/>
<feature type="compositionally biased region" description="Basic and acidic residues" evidence="1">
    <location>
        <begin position="243"/>
        <end position="259"/>
    </location>
</feature>
<feature type="compositionally biased region" description="Polar residues" evidence="1">
    <location>
        <begin position="159"/>
        <end position="170"/>
    </location>
</feature>
<sequence length="259" mass="28566">MPKNAHNLSRSLTSRWNSAATKLYTDAHDEATGEVQNLLLEPRLPLLVRLHATVKLASAFESWYIPESYRKEAEDVWKHIQEFPQGSQSGDEKRLGELRQELDELAKYQEENPPPPGENISPARQVLQENQTVVDHDLTGDHQGPTNASTSKPEESRQDGQLGSVSTTHANTDDAGGTWAQSHTQDSESGGERRQSAFTEHVTPTAPLQLPTGSVPDTQKTPVSGPTDRSTLHVDQSSPLSGRSEKCLSPDPEWRDHLA</sequence>
<evidence type="ECO:0000313" key="3">
    <source>
        <dbReference type="Proteomes" id="UP000027730"/>
    </source>
</evidence>
<protein>
    <submittedName>
        <fullName evidence="2">Uncharacterized protein</fullName>
    </submittedName>
</protein>
<accession>A0A074WFA8</accession>
<dbReference type="GeneID" id="25413823"/>
<name>A0A074WFA8_9PEZI</name>
<feature type="region of interest" description="Disordered" evidence="1">
    <location>
        <begin position="136"/>
        <end position="259"/>
    </location>
</feature>
<reference evidence="2 3" key="1">
    <citation type="journal article" date="2014" name="BMC Genomics">
        <title>Genome sequencing of four Aureobasidium pullulans varieties: biotechnological potential, stress tolerance, and description of new species.</title>
        <authorList>
            <person name="Gostin Ar C."/>
            <person name="Ohm R.A."/>
            <person name="Kogej T."/>
            <person name="Sonjak S."/>
            <person name="Turk M."/>
            <person name="Zajc J."/>
            <person name="Zalar P."/>
            <person name="Grube M."/>
            <person name="Sun H."/>
            <person name="Han J."/>
            <person name="Sharma A."/>
            <person name="Chiniquy J."/>
            <person name="Ngan C.Y."/>
            <person name="Lipzen A."/>
            <person name="Barry K."/>
            <person name="Grigoriev I.V."/>
            <person name="Gunde-Cimerman N."/>
        </authorList>
    </citation>
    <scope>NUCLEOTIDE SEQUENCE [LARGE SCALE GENOMIC DNA]</scope>
    <source>
        <strain evidence="2 3">CBS 147.97</strain>
    </source>
</reference>
<evidence type="ECO:0000256" key="1">
    <source>
        <dbReference type="SAM" id="MobiDB-lite"/>
    </source>
</evidence>
<dbReference type="Proteomes" id="UP000027730">
    <property type="component" value="Unassembled WGS sequence"/>
</dbReference>
<keyword evidence="3" id="KW-1185">Reference proteome</keyword>
<feature type="compositionally biased region" description="Polar residues" evidence="1">
    <location>
        <begin position="211"/>
        <end position="241"/>
    </location>
</feature>